<reference evidence="4 5" key="1">
    <citation type="journal article" date="2015" name="Genome Announc.">
        <title>Expanding the biotechnology potential of lactobacilli through comparative genomics of 213 strains and associated genera.</title>
        <authorList>
            <person name="Sun Z."/>
            <person name="Harris H.M."/>
            <person name="McCann A."/>
            <person name="Guo C."/>
            <person name="Argimon S."/>
            <person name="Zhang W."/>
            <person name="Yang X."/>
            <person name="Jeffery I.B."/>
            <person name="Cooney J.C."/>
            <person name="Kagawa T.F."/>
            <person name="Liu W."/>
            <person name="Song Y."/>
            <person name="Salvetti E."/>
            <person name="Wrobel A."/>
            <person name="Rasinkangas P."/>
            <person name="Parkhill J."/>
            <person name="Rea M.C."/>
            <person name="O'Sullivan O."/>
            <person name="Ritari J."/>
            <person name="Douillard F.P."/>
            <person name="Paul Ross R."/>
            <person name="Yang R."/>
            <person name="Briner A.E."/>
            <person name="Felis G.E."/>
            <person name="de Vos W.M."/>
            <person name="Barrangou R."/>
            <person name="Klaenhammer T.R."/>
            <person name="Caufield P.W."/>
            <person name="Cui Y."/>
            <person name="Zhang H."/>
            <person name="O'Toole P.W."/>
        </authorList>
    </citation>
    <scope>NUCLEOTIDE SEQUENCE [LARGE SCALE GENOMIC DNA]</scope>
    <source>
        <strain evidence="4 5">DSM 20505</strain>
    </source>
</reference>
<dbReference type="OrthoDB" id="9780824at2"/>
<keyword evidence="5" id="KW-1185">Reference proteome</keyword>
<dbReference type="Proteomes" id="UP000051679">
    <property type="component" value="Unassembled WGS sequence"/>
</dbReference>
<dbReference type="InterPro" id="IPR001647">
    <property type="entry name" value="HTH_TetR"/>
</dbReference>
<dbReference type="PANTHER" id="PTHR43479:SF11">
    <property type="entry name" value="ACREF_ENVCD OPERON REPRESSOR-RELATED"/>
    <property type="match status" value="1"/>
</dbReference>
<protein>
    <submittedName>
        <fullName evidence="4">Transcription regulator</fullName>
    </submittedName>
</protein>
<dbReference type="InterPro" id="IPR009057">
    <property type="entry name" value="Homeodomain-like_sf"/>
</dbReference>
<dbReference type="PATRIC" id="fig|1291052.5.peg.1009"/>
<keyword evidence="1 2" id="KW-0238">DNA-binding</keyword>
<dbReference type="GO" id="GO:0003677">
    <property type="term" value="F:DNA binding"/>
    <property type="evidence" value="ECO:0007669"/>
    <property type="project" value="UniProtKB-UniRule"/>
</dbReference>
<dbReference type="InterPro" id="IPR050624">
    <property type="entry name" value="HTH-type_Tx_Regulator"/>
</dbReference>
<comment type="caution">
    <text evidence="4">The sequence shown here is derived from an EMBL/GenBank/DDBJ whole genome shotgun (WGS) entry which is preliminary data.</text>
</comment>
<evidence type="ECO:0000259" key="3">
    <source>
        <dbReference type="PROSITE" id="PS50977"/>
    </source>
</evidence>
<evidence type="ECO:0000313" key="5">
    <source>
        <dbReference type="Proteomes" id="UP000051679"/>
    </source>
</evidence>
<dbReference type="Pfam" id="PF00440">
    <property type="entry name" value="TetR_N"/>
    <property type="match status" value="1"/>
</dbReference>
<dbReference type="SUPFAM" id="SSF46689">
    <property type="entry name" value="Homeodomain-like"/>
    <property type="match status" value="1"/>
</dbReference>
<dbReference type="PROSITE" id="PS50977">
    <property type="entry name" value="HTH_TETR_2"/>
    <property type="match status" value="1"/>
</dbReference>
<gene>
    <name evidence="4" type="ORF">FC18_GL000997</name>
</gene>
<dbReference type="STRING" id="1291052.FC18_GL000997"/>
<accession>A0A0R1ZLF7</accession>
<dbReference type="PANTHER" id="PTHR43479">
    <property type="entry name" value="ACREF/ENVCD OPERON REPRESSOR-RELATED"/>
    <property type="match status" value="1"/>
</dbReference>
<evidence type="ECO:0000256" key="1">
    <source>
        <dbReference type="ARBA" id="ARBA00023125"/>
    </source>
</evidence>
<dbReference type="AlphaFoldDB" id="A0A0R1ZLF7"/>
<feature type="DNA-binding region" description="H-T-H motif" evidence="2">
    <location>
        <begin position="46"/>
        <end position="65"/>
    </location>
</feature>
<sequence length="218" mass="24591">MMAKPTTVNEFFVQSLATDNTLTVKQQQIILAAVELFAAKGFDHTTTSDIATKAGVAEGTVYKRYKTKRDILEEIMRRFVRDVVPQAAHEFVNDEWTNSHGGLHQFLVELIGNRVDFIVANFPFIKIMASEALSNAEMRNQVLSKIGVQAMGAILPHLQELRKQKQIVDWPDDMLIQFVVATMISLALRLIVDLPVADIEQQKTYMVSFLERGLAVQK</sequence>
<evidence type="ECO:0000256" key="2">
    <source>
        <dbReference type="PROSITE-ProRule" id="PRU00335"/>
    </source>
</evidence>
<dbReference type="PRINTS" id="PR00455">
    <property type="entry name" value="HTHTETR"/>
</dbReference>
<dbReference type="Gene3D" id="1.10.357.10">
    <property type="entry name" value="Tetracycline Repressor, domain 2"/>
    <property type="match status" value="1"/>
</dbReference>
<proteinExistence type="predicted"/>
<organism evidence="4 5">
    <name type="scientific">Lacticaseibacillus sharpeae JCM 1186 = DSM 20505</name>
    <dbReference type="NCBI Taxonomy" id="1291052"/>
    <lineage>
        <taxon>Bacteria</taxon>
        <taxon>Bacillati</taxon>
        <taxon>Bacillota</taxon>
        <taxon>Bacilli</taxon>
        <taxon>Lactobacillales</taxon>
        <taxon>Lactobacillaceae</taxon>
        <taxon>Lacticaseibacillus</taxon>
    </lineage>
</organism>
<feature type="domain" description="HTH tetR-type" evidence="3">
    <location>
        <begin position="23"/>
        <end position="83"/>
    </location>
</feature>
<dbReference type="EMBL" id="AYYO01000012">
    <property type="protein sequence ID" value="KRM55805.1"/>
    <property type="molecule type" value="Genomic_DNA"/>
</dbReference>
<evidence type="ECO:0000313" key="4">
    <source>
        <dbReference type="EMBL" id="KRM55805.1"/>
    </source>
</evidence>
<name>A0A0R1ZLF7_9LACO</name>